<dbReference type="EC" id="3.4.16.4" evidence="3"/>
<reference evidence="7 8" key="1">
    <citation type="submission" date="2019-12" db="EMBL/GenBank/DDBJ databases">
        <title>Full genome sequence of a Bacillus safensis strain isolated from commercially available natto in Indonesia.</title>
        <authorList>
            <person name="Yoshida M."/>
            <person name="Uomi M."/>
            <person name="Waturangi D."/>
            <person name="Ekaputri J.J."/>
            <person name="Setiamarga D.H.E."/>
        </authorList>
    </citation>
    <scope>NUCLEOTIDE SEQUENCE [LARGE SCALE GENOMIC DNA]</scope>
    <source>
        <strain evidence="7 8">IDN1</strain>
    </source>
</reference>
<name>A0A5S9M8C3_BACIA</name>
<comment type="subcellular location">
    <subcellularLocation>
        <location evidence="1">Membrane</location>
    </subcellularLocation>
</comment>
<proteinExistence type="predicted"/>
<dbReference type="Gene3D" id="3.90.1310.10">
    <property type="entry name" value="Penicillin-binding protein 2a (Domain 2)"/>
    <property type="match status" value="1"/>
</dbReference>
<dbReference type="Proteomes" id="UP000464658">
    <property type="component" value="Chromosome"/>
</dbReference>
<dbReference type="GO" id="GO:0008658">
    <property type="term" value="F:penicillin binding"/>
    <property type="evidence" value="ECO:0007669"/>
    <property type="project" value="InterPro"/>
</dbReference>
<evidence type="ECO:0000256" key="1">
    <source>
        <dbReference type="ARBA" id="ARBA00004370"/>
    </source>
</evidence>
<accession>A0A5S9M8C3</accession>
<dbReference type="UniPathway" id="UPA00219"/>
<dbReference type="SUPFAM" id="SSF56519">
    <property type="entry name" value="Penicillin binding protein dimerisation domain"/>
    <property type="match status" value="1"/>
</dbReference>
<dbReference type="InterPro" id="IPR050515">
    <property type="entry name" value="Beta-lactam/transpept"/>
</dbReference>
<evidence type="ECO:0000313" key="8">
    <source>
        <dbReference type="Proteomes" id="UP000464658"/>
    </source>
</evidence>
<dbReference type="PANTHER" id="PTHR30627">
    <property type="entry name" value="PEPTIDOGLYCAN D,D-TRANSPEPTIDASE"/>
    <property type="match status" value="1"/>
</dbReference>
<dbReference type="GO" id="GO:0009252">
    <property type="term" value="P:peptidoglycan biosynthetic process"/>
    <property type="evidence" value="ECO:0007669"/>
    <property type="project" value="UniProtKB-UniPathway"/>
</dbReference>
<evidence type="ECO:0000256" key="3">
    <source>
        <dbReference type="ARBA" id="ARBA00012448"/>
    </source>
</evidence>
<keyword evidence="4" id="KW-0472">Membrane</keyword>
<dbReference type="GO" id="GO:0071555">
    <property type="term" value="P:cell wall organization"/>
    <property type="evidence" value="ECO:0007669"/>
    <property type="project" value="TreeGrafter"/>
</dbReference>
<dbReference type="InterPro" id="IPR036138">
    <property type="entry name" value="PBP_dimer_sf"/>
</dbReference>
<evidence type="ECO:0000256" key="2">
    <source>
        <dbReference type="ARBA" id="ARBA00004752"/>
    </source>
</evidence>
<protein>
    <recommendedName>
        <fullName evidence="3">serine-type D-Ala-D-Ala carboxypeptidase</fullName>
        <ecNumber evidence="3">3.4.16.4</ecNumber>
    </recommendedName>
</protein>
<dbReference type="GO" id="GO:0009002">
    <property type="term" value="F:serine-type D-Ala-D-Ala carboxypeptidase activity"/>
    <property type="evidence" value="ECO:0007669"/>
    <property type="project" value="UniProtKB-EC"/>
</dbReference>
<dbReference type="Pfam" id="PF03717">
    <property type="entry name" value="PBP_dimer"/>
    <property type="match status" value="1"/>
</dbReference>
<dbReference type="GO" id="GO:0005886">
    <property type="term" value="C:plasma membrane"/>
    <property type="evidence" value="ECO:0007669"/>
    <property type="project" value="TreeGrafter"/>
</dbReference>
<dbReference type="PANTHER" id="PTHR30627:SF1">
    <property type="entry name" value="PEPTIDOGLYCAN D,D-TRANSPEPTIDASE FTSI"/>
    <property type="match status" value="1"/>
</dbReference>
<comment type="catalytic activity">
    <reaction evidence="5">
        <text>Preferential cleavage: (Ac)2-L-Lys-D-Ala-|-D-Ala. Also transpeptidation of peptidyl-alanyl moieties that are N-acyl substituents of D-alanine.</text>
        <dbReference type="EC" id="3.4.16.4"/>
    </reaction>
</comment>
<evidence type="ECO:0000259" key="6">
    <source>
        <dbReference type="Pfam" id="PF03717"/>
    </source>
</evidence>
<evidence type="ECO:0000256" key="4">
    <source>
        <dbReference type="ARBA" id="ARBA00023136"/>
    </source>
</evidence>
<dbReference type="EMBL" id="AP021906">
    <property type="protein sequence ID" value="BBP89105.1"/>
    <property type="molecule type" value="Genomic_DNA"/>
</dbReference>
<dbReference type="AlphaFoldDB" id="A0A5S9M8C3"/>
<gene>
    <name evidence="7" type="ORF">BsIDN1_27230</name>
</gene>
<evidence type="ECO:0000256" key="5">
    <source>
        <dbReference type="ARBA" id="ARBA00034000"/>
    </source>
</evidence>
<dbReference type="InterPro" id="IPR005311">
    <property type="entry name" value="PBP_dimer"/>
</dbReference>
<sequence>MKKAKEVRELDLDGVYVAEDSIRHYPFGSFFLSHVLGFAGIDNQGLLGLEAYYDDDLKGEKKRLCQVLFRCKRAENAR</sequence>
<feature type="domain" description="Penicillin-binding protein dimerisation" evidence="6">
    <location>
        <begin position="8"/>
        <end position="61"/>
    </location>
</feature>
<organism evidence="7 8">
    <name type="scientific">Bacillus safensis</name>
    <dbReference type="NCBI Taxonomy" id="561879"/>
    <lineage>
        <taxon>Bacteria</taxon>
        <taxon>Bacillati</taxon>
        <taxon>Bacillota</taxon>
        <taxon>Bacilli</taxon>
        <taxon>Bacillales</taxon>
        <taxon>Bacillaceae</taxon>
        <taxon>Bacillus</taxon>
    </lineage>
</organism>
<comment type="pathway">
    <text evidence="2">Cell wall biogenesis; peptidoglycan biosynthesis.</text>
</comment>
<evidence type="ECO:0000313" key="7">
    <source>
        <dbReference type="EMBL" id="BBP89105.1"/>
    </source>
</evidence>